<keyword evidence="3" id="KW-1185">Reference proteome</keyword>
<feature type="domain" description="ARG and Rhodanese-Phosphatase-superfamily-associated" evidence="1">
    <location>
        <begin position="4"/>
        <end position="298"/>
    </location>
</feature>
<reference evidence="2 3" key="1">
    <citation type="submission" date="2022-10" db="EMBL/GenBank/DDBJ databases">
        <title>The complete genomes of actinobacterial strains from the NBC collection.</title>
        <authorList>
            <person name="Joergensen T.S."/>
            <person name="Alvarez Arevalo M."/>
            <person name="Sterndorff E.B."/>
            <person name="Faurdal D."/>
            <person name="Vuksanovic O."/>
            <person name="Mourched A.-S."/>
            <person name="Charusanti P."/>
            <person name="Shaw S."/>
            <person name="Blin K."/>
            <person name="Weber T."/>
        </authorList>
    </citation>
    <scope>NUCLEOTIDE SEQUENCE [LARGE SCALE GENOMIC DNA]</scope>
    <source>
        <strain evidence="2 3">NBC_00123</strain>
    </source>
</reference>
<dbReference type="EMBL" id="CP108188">
    <property type="protein sequence ID" value="WTR72795.1"/>
    <property type="molecule type" value="Genomic_DNA"/>
</dbReference>
<accession>A0ABZ1LEF8</accession>
<name>A0ABZ1LEF8_9ACTN</name>
<gene>
    <name evidence="2" type="ORF">OG814_27720</name>
</gene>
<evidence type="ECO:0000313" key="2">
    <source>
        <dbReference type="EMBL" id="WTR72795.1"/>
    </source>
</evidence>
<dbReference type="InterPro" id="IPR054346">
    <property type="entry name" value="ARPP-2"/>
</dbReference>
<dbReference type="Proteomes" id="UP001622594">
    <property type="component" value="Chromosome"/>
</dbReference>
<protein>
    <recommendedName>
        <fullName evidence="1">ARG and Rhodanese-Phosphatase-superfamily-associated domain-containing protein</fullName>
    </recommendedName>
</protein>
<dbReference type="RefSeq" id="WP_406335895.1">
    <property type="nucleotide sequence ID" value="NZ_CP108188.1"/>
</dbReference>
<dbReference type="Pfam" id="PF22549">
    <property type="entry name" value="ARPP-2"/>
    <property type="match status" value="1"/>
</dbReference>
<organism evidence="2 3">
    <name type="scientific">Streptomyces zaomyceticus</name>
    <dbReference type="NCBI Taxonomy" id="68286"/>
    <lineage>
        <taxon>Bacteria</taxon>
        <taxon>Bacillati</taxon>
        <taxon>Actinomycetota</taxon>
        <taxon>Actinomycetes</taxon>
        <taxon>Kitasatosporales</taxon>
        <taxon>Streptomycetaceae</taxon>
        <taxon>Streptomyces</taxon>
    </lineage>
</organism>
<evidence type="ECO:0000313" key="3">
    <source>
        <dbReference type="Proteomes" id="UP001622594"/>
    </source>
</evidence>
<evidence type="ECO:0000259" key="1">
    <source>
        <dbReference type="Pfam" id="PF22549"/>
    </source>
</evidence>
<proteinExistence type="predicted"/>
<sequence>MTRIDLTGLDVRPAQVWGGVRLVPLVRAEPVPGLRLHREIHRGYGGLGAVDLPDRTTYTSYIPHGFVADWTGTGSGTGAESAAYGTRLGDGGAGRGGDSAPACMPVRRIHRMAKRRRDPEGRAERRLRFLPLHLALEGYLALHFGGPSTAWEEWSGEALRHGLSPRAEAAYAGWAVPGLAEALRIFEVHPGQCGLLLYVADALAAAFVVPHPDDYRLLHPTLIEDLYGELVHQYACYGGPVPEFTARIRDGAGGIRTLADLRAAAREQERAWAVAHDGLMARDLLETSYAFERVYRAGPFDLHRFLPPFRRGGPEQHIGELITDHKGRAVYLKTFRLSENQIRKGHLLRRLADYDWHLGRTAEALGTSYAEVVRRVRGAGLGTLLDAHAVAQRLRENQES</sequence>